<dbReference type="EMBL" id="LITT01000058">
    <property type="protein sequence ID" value="OAA83597.1"/>
    <property type="molecule type" value="Genomic_DNA"/>
</dbReference>
<dbReference type="InterPro" id="IPR017900">
    <property type="entry name" value="4Fe4S_Fe_S_CS"/>
</dbReference>
<feature type="domain" description="4Fe-4S ferredoxin-type" evidence="7">
    <location>
        <begin position="36"/>
        <end position="65"/>
    </location>
</feature>
<dbReference type="PROSITE" id="PS51379">
    <property type="entry name" value="4FE4S_FER_2"/>
    <property type="match status" value="2"/>
</dbReference>
<keyword evidence="2" id="KW-0004">4Fe-4S</keyword>
<protein>
    <submittedName>
        <fullName evidence="8">NADH-dependent phenylglyoxylate dehydrogenase subunit delta</fullName>
        <ecNumber evidence="8">1.2.1.58</ecNumber>
    </submittedName>
</protein>
<keyword evidence="4" id="KW-0677">Repeat</keyword>
<dbReference type="GO" id="GO:0047110">
    <property type="term" value="F:phenylglyoxylate dehydrogenase (acylating) activity"/>
    <property type="evidence" value="ECO:0007669"/>
    <property type="project" value="UniProtKB-EC"/>
</dbReference>
<accession>A0A168LRF7</accession>
<keyword evidence="3" id="KW-0479">Metal-binding</keyword>
<sequence length="101" mass="11294">MQKQQENLMKKSKKCSVYGPVANVYAAANTGSWRLERPKVDFEACVKCGTCEKYCPANVIDVIKDKVECIEIDFNYCKGCGICANECPKKCISMVPERSDV</sequence>
<dbReference type="Pfam" id="PF14697">
    <property type="entry name" value="Fer4_21"/>
    <property type="match status" value="1"/>
</dbReference>
<keyword evidence="5" id="KW-0408">Iron</keyword>
<dbReference type="GO" id="GO:0051539">
    <property type="term" value="F:4 iron, 4 sulfur cluster binding"/>
    <property type="evidence" value="ECO:0007669"/>
    <property type="project" value="UniProtKB-KW"/>
</dbReference>
<dbReference type="InterPro" id="IPR011898">
    <property type="entry name" value="PorD_KorD"/>
</dbReference>
<dbReference type="Proteomes" id="UP000077407">
    <property type="component" value="Unassembled WGS sequence"/>
</dbReference>
<dbReference type="GO" id="GO:0046872">
    <property type="term" value="F:metal ion binding"/>
    <property type="evidence" value="ECO:0007669"/>
    <property type="project" value="UniProtKB-KW"/>
</dbReference>
<dbReference type="PATRIC" id="fig|1538.10.peg.3444"/>
<dbReference type="NCBIfam" id="TIGR02179">
    <property type="entry name" value="PorD_KorD"/>
    <property type="match status" value="1"/>
</dbReference>
<evidence type="ECO:0000256" key="5">
    <source>
        <dbReference type="ARBA" id="ARBA00023004"/>
    </source>
</evidence>
<feature type="domain" description="4Fe-4S ferredoxin-type" evidence="7">
    <location>
        <begin position="68"/>
        <end position="97"/>
    </location>
</feature>
<evidence type="ECO:0000256" key="1">
    <source>
        <dbReference type="ARBA" id="ARBA00001966"/>
    </source>
</evidence>
<organism evidence="8 9">
    <name type="scientific">Clostridium ljungdahlii</name>
    <dbReference type="NCBI Taxonomy" id="1538"/>
    <lineage>
        <taxon>Bacteria</taxon>
        <taxon>Bacillati</taxon>
        <taxon>Bacillota</taxon>
        <taxon>Clostridia</taxon>
        <taxon>Eubacteriales</taxon>
        <taxon>Clostridiaceae</taxon>
        <taxon>Clostridium</taxon>
    </lineage>
</organism>
<evidence type="ECO:0000259" key="7">
    <source>
        <dbReference type="PROSITE" id="PS51379"/>
    </source>
</evidence>
<dbReference type="PANTHER" id="PTHR43724:SF1">
    <property type="entry name" value="PYRUVATE SYNTHASE SUBUNIT PORD"/>
    <property type="match status" value="1"/>
</dbReference>
<gene>
    <name evidence="8" type="primary">padF</name>
    <name evidence="8" type="ORF">WY13_03384</name>
</gene>
<name>A0A168LRF7_9CLOT</name>
<evidence type="ECO:0000313" key="9">
    <source>
        <dbReference type="Proteomes" id="UP000077407"/>
    </source>
</evidence>
<dbReference type="PANTHER" id="PTHR43724">
    <property type="entry name" value="PYRUVATE SYNTHASE SUBUNIT PORD"/>
    <property type="match status" value="1"/>
</dbReference>
<proteinExistence type="predicted"/>
<dbReference type="AlphaFoldDB" id="A0A168LRF7"/>
<keyword evidence="8" id="KW-0560">Oxidoreductase</keyword>
<keyword evidence="6" id="KW-0411">Iron-sulfur</keyword>
<evidence type="ECO:0000256" key="4">
    <source>
        <dbReference type="ARBA" id="ARBA00022737"/>
    </source>
</evidence>
<dbReference type="OrthoDB" id="9794954at2"/>
<dbReference type="SUPFAM" id="SSF54862">
    <property type="entry name" value="4Fe-4S ferredoxins"/>
    <property type="match status" value="1"/>
</dbReference>
<evidence type="ECO:0000256" key="2">
    <source>
        <dbReference type="ARBA" id="ARBA00022485"/>
    </source>
</evidence>
<comment type="cofactor">
    <cofactor evidence="1">
        <name>[4Fe-4S] cluster</name>
        <dbReference type="ChEBI" id="CHEBI:49883"/>
    </cofactor>
</comment>
<evidence type="ECO:0000256" key="6">
    <source>
        <dbReference type="ARBA" id="ARBA00023014"/>
    </source>
</evidence>
<dbReference type="PROSITE" id="PS00198">
    <property type="entry name" value="4FE4S_FER_1"/>
    <property type="match status" value="2"/>
</dbReference>
<reference evidence="8 9" key="1">
    <citation type="journal article" date="2015" name="Biotechnol. Bioeng.">
        <title>Genome sequence and phenotypic characterization of Caulobacter segnis.</title>
        <authorList>
            <person name="Patel S."/>
            <person name="Fletcher B."/>
            <person name="Scott D.C."/>
            <person name="Ely B."/>
        </authorList>
    </citation>
    <scope>NUCLEOTIDE SEQUENCE [LARGE SCALE GENOMIC DNA]</scope>
    <source>
        <strain evidence="8 9">ERI-2</strain>
    </source>
</reference>
<comment type="caution">
    <text evidence="8">The sequence shown here is derived from an EMBL/GenBank/DDBJ whole genome shotgun (WGS) entry which is preliminary data.</text>
</comment>
<dbReference type="GO" id="GO:0016625">
    <property type="term" value="F:oxidoreductase activity, acting on the aldehyde or oxo group of donors, iron-sulfur protein as acceptor"/>
    <property type="evidence" value="ECO:0007669"/>
    <property type="project" value="InterPro"/>
</dbReference>
<dbReference type="Gene3D" id="3.30.70.20">
    <property type="match status" value="2"/>
</dbReference>
<evidence type="ECO:0000256" key="3">
    <source>
        <dbReference type="ARBA" id="ARBA00022723"/>
    </source>
</evidence>
<dbReference type="InterPro" id="IPR017896">
    <property type="entry name" value="4Fe4S_Fe-S-bd"/>
</dbReference>
<evidence type="ECO:0000313" key="8">
    <source>
        <dbReference type="EMBL" id="OAA83597.1"/>
    </source>
</evidence>
<dbReference type="EC" id="1.2.1.58" evidence="8"/>